<protein>
    <recommendedName>
        <fullName evidence="3">DUF1064 domain-containing protein</fullName>
    </recommendedName>
</protein>
<dbReference type="InterPro" id="IPR009414">
    <property type="entry name" value="DUF1064"/>
</dbReference>
<keyword evidence="2" id="KW-1185">Reference proteome</keyword>
<dbReference type="KEGG" id="bko:CKF48_09840"/>
<organism evidence="1 2">
    <name type="scientific">Cytobacillus kochii</name>
    <dbReference type="NCBI Taxonomy" id="859143"/>
    <lineage>
        <taxon>Bacteria</taxon>
        <taxon>Bacillati</taxon>
        <taxon>Bacillota</taxon>
        <taxon>Bacilli</taxon>
        <taxon>Bacillales</taxon>
        <taxon>Bacillaceae</taxon>
        <taxon>Cytobacillus</taxon>
    </lineage>
</organism>
<reference evidence="1 2" key="1">
    <citation type="submission" date="2017-08" db="EMBL/GenBank/DDBJ databases">
        <title>Complete Genome Sequence of Bacillus kochii Oregon-R-modENCODE STRAIN BDGP4, isolated from Drosophila melanogaster gut.</title>
        <authorList>
            <person name="Wan K.H."/>
            <person name="Yu C."/>
            <person name="Park S."/>
            <person name="Hammonds A.S."/>
            <person name="Booth B.W."/>
            <person name="Celniker S.E."/>
        </authorList>
    </citation>
    <scope>NUCLEOTIDE SEQUENCE [LARGE SCALE GENOMIC DNA]</scope>
    <source>
        <strain evidence="1 2">BDGP4</strain>
    </source>
</reference>
<accession>A0A248THA6</accession>
<evidence type="ECO:0000313" key="1">
    <source>
        <dbReference type="EMBL" id="ASV67596.1"/>
    </source>
</evidence>
<gene>
    <name evidence="1" type="ORF">CKF48_09840</name>
</gene>
<proteinExistence type="predicted"/>
<name>A0A248THA6_9BACI</name>
<dbReference type="Pfam" id="PF06356">
    <property type="entry name" value="DUF1064"/>
    <property type="match status" value="1"/>
</dbReference>
<dbReference type="Proteomes" id="UP000215137">
    <property type="component" value="Chromosome"/>
</dbReference>
<sequence>MGARKYNKYGNHKQVVDGHKFDSKAEAMYYGQLKWLLQAKQIKGFKMQPRYLLQEGFKKNGKTYRKIEYVADFEVEKLDGTIEIIDIKGTVTKEFSIKRKLFERQYMDSIKLLKYDRDRGFVEVS</sequence>
<evidence type="ECO:0008006" key="3">
    <source>
        <dbReference type="Google" id="ProtNLM"/>
    </source>
</evidence>
<dbReference type="AlphaFoldDB" id="A0A248THA6"/>
<evidence type="ECO:0000313" key="2">
    <source>
        <dbReference type="Proteomes" id="UP000215137"/>
    </source>
</evidence>
<dbReference type="EMBL" id="CP022983">
    <property type="protein sequence ID" value="ASV67596.1"/>
    <property type="molecule type" value="Genomic_DNA"/>
</dbReference>
<dbReference type="OrthoDB" id="1853564at2"/>